<dbReference type="InterPro" id="IPR036688">
    <property type="entry name" value="MoeA_C_domain_IV_sf"/>
</dbReference>
<dbReference type="InterPro" id="IPR005111">
    <property type="entry name" value="MoeA_C_domain_IV"/>
</dbReference>
<evidence type="ECO:0000256" key="1">
    <source>
        <dbReference type="ARBA" id="ARBA00001946"/>
    </source>
</evidence>
<evidence type="ECO:0000259" key="10">
    <source>
        <dbReference type="SMART" id="SM00852"/>
    </source>
</evidence>
<dbReference type="Gene3D" id="3.90.105.10">
    <property type="entry name" value="Molybdopterin biosynthesis moea protein, domain 2"/>
    <property type="match status" value="1"/>
</dbReference>
<evidence type="ECO:0000256" key="5">
    <source>
        <dbReference type="ARBA" id="ARBA00022679"/>
    </source>
</evidence>
<sequence>MPESAASSLMPVEQALTRLLDEARPRLVSETVALAQAGGRVLFEEIVAACDVPPWHNSAMDGYAVDSRSLRTDAPLVVSQRIPAGVAPEALVPATAARIFTGAPMPEGADAVVMQENCRMQDGQVVVTSPVASGENVRRQGADVARGSTLLQAGHRLRPQDIGLLAATGHATVQVGRRPSVALMTTGDELVEPGQPLRPGQIYNSNFYTLAALLRALGIELIDAGRVPDTLAETETALRQAAQQADCIITSGGVSAGEEDHVRSALQRCGELAIWKLALKPGKPFAFGKIDGSLLFGLPGNPVSAFVTFLLLVRPALLAMMGATDSSLPERVERSGFALPVSGPRQVYLRVCLQGGAGDRELQVLPDQSSGVLSSVSRADGLAIIPPFTAVAPGDQLRFLSFSDIVY</sequence>
<dbReference type="GO" id="GO:0046872">
    <property type="term" value="F:metal ion binding"/>
    <property type="evidence" value="ECO:0007669"/>
    <property type="project" value="UniProtKB-KW"/>
</dbReference>
<keyword evidence="7" id="KW-0460">Magnesium</keyword>
<evidence type="ECO:0000256" key="2">
    <source>
        <dbReference type="ARBA" id="ARBA00005046"/>
    </source>
</evidence>
<dbReference type="SUPFAM" id="SSF63867">
    <property type="entry name" value="MoeA C-terminal domain-like"/>
    <property type="match status" value="1"/>
</dbReference>
<comment type="cofactor">
    <cofactor evidence="1">
        <name>Mg(2+)</name>
        <dbReference type="ChEBI" id="CHEBI:18420"/>
    </cofactor>
</comment>
<dbReference type="InterPro" id="IPR008284">
    <property type="entry name" value="MoCF_biosynth_CS"/>
</dbReference>
<gene>
    <name evidence="11" type="ORF">LCGC14_0075870</name>
</gene>
<dbReference type="CDD" id="cd00887">
    <property type="entry name" value="MoeA"/>
    <property type="match status" value="1"/>
</dbReference>
<dbReference type="SUPFAM" id="SSF53218">
    <property type="entry name" value="Molybdenum cofactor biosynthesis proteins"/>
    <property type="match status" value="1"/>
</dbReference>
<keyword evidence="8" id="KW-0501">Molybdenum cofactor biosynthesis</keyword>
<dbReference type="InterPro" id="IPR036135">
    <property type="entry name" value="MoeA_linker/N_sf"/>
</dbReference>
<dbReference type="Gene3D" id="2.40.340.10">
    <property type="entry name" value="MoeA, C-terminal, domain IV"/>
    <property type="match status" value="1"/>
</dbReference>
<dbReference type="PANTHER" id="PTHR10192">
    <property type="entry name" value="MOLYBDOPTERIN BIOSYNTHESIS PROTEIN"/>
    <property type="match status" value="1"/>
</dbReference>
<dbReference type="InterPro" id="IPR036425">
    <property type="entry name" value="MoaB/Mog-like_dom_sf"/>
</dbReference>
<dbReference type="GO" id="GO:0061599">
    <property type="term" value="F:molybdopterin molybdotransferase activity"/>
    <property type="evidence" value="ECO:0007669"/>
    <property type="project" value="UniProtKB-EC"/>
</dbReference>
<dbReference type="InterPro" id="IPR038987">
    <property type="entry name" value="MoeA-like"/>
</dbReference>
<dbReference type="NCBIfam" id="TIGR00177">
    <property type="entry name" value="molyb_syn"/>
    <property type="match status" value="1"/>
</dbReference>
<evidence type="ECO:0000256" key="3">
    <source>
        <dbReference type="ARBA" id="ARBA00013269"/>
    </source>
</evidence>
<keyword evidence="5" id="KW-0808">Transferase</keyword>
<dbReference type="EMBL" id="LAZR01000019">
    <property type="protein sequence ID" value="KKO05316.1"/>
    <property type="molecule type" value="Genomic_DNA"/>
</dbReference>
<evidence type="ECO:0000256" key="4">
    <source>
        <dbReference type="ARBA" id="ARBA00022505"/>
    </source>
</evidence>
<dbReference type="AlphaFoldDB" id="A0A0F9VJQ4"/>
<dbReference type="Pfam" id="PF00994">
    <property type="entry name" value="MoCF_biosynth"/>
    <property type="match status" value="1"/>
</dbReference>
<protein>
    <recommendedName>
        <fullName evidence="3">molybdopterin molybdotransferase</fullName>
        <ecNumber evidence="3">2.10.1.1</ecNumber>
    </recommendedName>
</protein>
<evidence type="ECO:0000313" key="11">
    <source>
        <dbReference type="EMBL" id="KKO05316.1"/>
    </source>
</evidence>
<dbReference type="SUPFAM" id="SSF63882">
    <property type="entry name" value="MoeA N-terminal region -like"/>
    <property type="match status" value="1"/>
</dbReference>
<reference evidence="11" key="1">
    <citation type="journal article" date="2015" name="Nature">
        <title>Complex archaea that bridge the gap between prokaryotes and eukaryotes.</title>
        <authorList>
            <person name="Spang A."/>
            <person name="Saw J.H."/>
            <person name="Jorgensen S.L."/>
            <person name="Zaremba-Niedzwiedzka K."/>
            <person name="Martijn J."/>
            <person name="Lind A.E."/>
            <person name="van Eijk R."/>
            <person name="Schleper C."/>
            <person name="Guy L."/>
            <person name="Ettema T.J."/>
        </authorList>
    </citation>
    <scope>NUCLEOTIDE SEQUENCE</scope>
</reference>
<accession>A0A0F9VJQ4</accession>
<proteinExistence type="predicted"/>
<dbReference type="Gene3D" id="3.40.980.10">
    <property type="entry name" value="MoaB/Mog-like domain"/>
    <property type="match status" value="1"/>
</dbReference>
<keyword evidence="4" id="KW-0500">Molybdenum</keyword>
<dbReference type="Pfam" id="PF03453">
    <property type="entry name" value="MoeA_N"/>
    <property type="match status" value="1"/>
</dbReference>
<dbReference type="UniPathway" id="UPA00344"/>
<comment type="pathway">
    <text evidence="2">Cofactor biosynthesis; molybdopterin biosynthesis.</text>
</comment>
<organism evidence="11">
    <name type="scientific">marine sediment metagenome</name>
    <dbReference type="NCBI Taxonomy" id="412755"/>
    <lineage>
        <taxon>unclassified sequences</taxon>
        <taxon>metagenomes</taxon>
        <taxon>ecological metagenomes</taxon>
    </lineage>
</organism>
<dbReference type="FunFam" id="3.40.980.10:FF:000004">
    <property type="entry name" value="Molybdopterin molybdenumtransferase"/>
    <property type="match status" value="1"/>
</dbReference>
<evidence type="ECO:0000256" key="6">
    <source>
        <dbReference type="ARBA" id="ARBA00022723"/>
    </source>
</evidence>
<evidence type="ECO:0000256" key="8">
    <source>
        <dbReference type="ARBA" id="ARBA00023150"/>
    </source>
</evidence>
<name>A0A0F9VJQ4_9ZZZZ</name>
<dbReference type="Gene3D" id="2.170.190.11">
    <property type="entry name" value="Molybdopterin biosynthesis moea protein, domain 3"/>
    <property type="match status" value="1"/>
</dbReference>
<dbReference type="NCBIfam" id="NF045515">
    <property type="entry name" value="Glp_gephyrin"/>
    <property type="match status" value="1"/>
</dbReference>
<evidence type="ECO:0000256" key="7">
    <source>
        <dbReference type="ARBA" id="ARBA00022842"/>
    </source>
</evidence>
<dbReference type="Pfam" id="PF03454">
    <property type="entry name" value="MoeA_C"/>
    <property type="match status" value="1"/>
</dbReference>
<dbReference type="InterPro" id="IPR005110">
    <property type="entry name" value="MoeA_linker/N"/>
</dbReference>
<dbReference type="PROSITE" id="PS01079">
    <property type="entry name" value="MOCF_BIOSYNTHESIS_2"/>
    <property type="match status" value="1"/>
</dbReference>
<dbReference type="SMART" id="SM00852">
    <property type="entry name" value="MoCF_biosynth"/>
    <property type="match status" value="1"/>
</dbReference>
<keyword evidence="6" id="KW-0479">Metal-binding</keyword>
<evidence type="ECO:0000256" key="9">
    <source>
        <dbReference type="ARBA" id="ARBA00047317"/>
    </source>
</evidence>
<comment type="catalytic activity">
    <reaction evidence="9">
        <text>adenylyl-molybdopterin + molybdate = Mo-molybdopterin + AMP + H(+)</text>
        <dbReference type="Rhea" id="RHEA:35047"/>
        <dbReference type="ChEBI" id="CHEBI:15378"/>
        <dbReference type="ChEBI" id="CHEBI:36264"/>
        <dbReference type="ChEBI" id="CHEBI:62727"/>
        <dbReference type="ChEBI" id="CHEBI:71302"/>
        <dbReference type="ChEBI" id="CHEBI:456215"/>
        <dbReference type="EC" id="2.10.1.1"/>
    </reaction>
</comment>
<dbReference type="EC" id="2.10.1.1" evidence="3"/>
<comment type="caution">
    <text evidence="11">The sequence shown here is derived from an EMBL/GenBank/DDBJ whole genome shotgun (WGS) entry which is preliminary data.</text>
</comment>
<feature type="domain" description="MoaB/Mog" evidence="10">
    <location>
        <begin position="182"/>
        <end position="319"/>
    </location>
</feature>
<dbReference type="PANTHER" id="PTHR10192:SF5">
    <property type="entry name" value="GEPHYRIN"/>
    <property type="match status" value="1"/>
</dbReference>
<dbReference type="GO" id="GO:0006777">
    <property type="term" value="P:Mo-molybdopterin cofactor biosynthetic process"/>
    <property type="evidence" value="ECO:0007669"/>
    <property type="project" value="UniProtKB-KW"/>
</dbReference>
<dbReference type="InterPro" id="IPR001453">
    <property type="entry name" value="MoaB/Mog_dom"/>
</dbReference>
<dbReference type="GO" id="GO:0005829">
    <property type="term" value="C:cytosol"/>
    <property type="evidence" value="ECO:0007669"/>
    <property type="project" value="TreeGrafter"/>
</dbReference>